<dbReference type="GeneID" id="49819010"/>
<reference evidence="1 2" key="1">
    <citation type="submission" date="2018-02" db="EMBL/GenBank/DDBJ databases">
        <title>Bacteriophage NCPPB3778 and a type I-E CRISPR drive the evolution of the US Biological Select Agent, Rathayibacter toxicus.</title>
        <authorList>
            <person name="Davis E.W.II."/>
            <person name="Tabima J.F."/>
            <person name="Weisberg A.J."/>
            <person name="Lopes L.D."/>
            <person name="Wiseman M.S."/>
            <person name="Wiseman M.S."/>
            <person name="Pupko T."/>
            <person name="Belcher M.S."/>
            <person name="Sechler A.J."/>
            <person name="Tancos M.A."/>
            <person name="Schroeder B.K."/>
            <person name="Murray T.D."/>
            <person name="Luster D.G."/>
            <person name="Schneider W.L."/>
            <person name="Rogers E."/>
            <person name="Andreote F.D."/>
            <person name="Grunwald N.J."/>
            <person name="Putnam M.L."/>
            <person name="Chang J.H."/>
        </authorList>
    </citation>
    <scope>NUCLEOTIDE SEQUENCE [LARGE SCALE GENOMIC DNA]</scope>
    <source>
        <strain evidence="1 2">AY1I9</strain>
    </source>
</reference>
<protein>
    <recommendedName>
        <fullName evidence="3">Lantibiotic dehydratase N-terminal domain-containing protein</fullName>
    </recommendedName>
</protein>
<dbReference type="KEGG" id="rry:C1O28_00960"/>
<evidence type="ECO:0000313" key="1">
    <source>
        <dbReference type="EMBL" id="PPF15587.1"/>
    </source>
</evidence>
<organism evidence="1 2">
    <name type="scientific">Rathayibacter rathayi</name>
    <name type="common">Corynebacterium rathayi</name>
    <dbReference type="NCBI Taxonomy" id="33887"/>
    <lineage>
        <taxon>Bacteria</taxon>
        <taxon>Bacillati</taxon>
        <taxon>Actinomycetota</taxon>
        <taxon>Actinomycetes</taxon>
        <taxon>Micrococcales</taxon>
        <taxon>Microbacteriaceae</taxon>
        <taxon>Rathayibacter</taxon>
    </lineage>
</organism>
<dbReference type="RefSeq" id="WP_097166268.1">
    <property type="nucleotide sequence ID" value="NZ_CP028129.1"/>
</dbReference>
<name>A0ABD6WBH1_RATRA</name>
<accession>A0ABD6WBH1</accession>
<dbReference type="EMBL" id="PSUL01000004">
    <property type="protein sequence ID" value="PPF15587.1"/>
    <property type="molecule type" value="Genomic_DNA"/>
</dbReference>
<sequence>MSAPVPAPLAAPSARTPSVRFARVAGLDAGRLPLAAEGADELSAQLQVLESRLPGLGDAASDALHRLVPLLDDDRPLRRTVLALRRSTRSTAPAPLAPAVLDQILAALAERASEAPVAAWAAALAQRAELADRLHDAVDRGVARTGAALAALRDDPEIVGAIADASPDFAAAPGRSALKPGRHATRSLLSYATRAAFKTSPFGTLTTVGLAGAPSPSAPAVGITHSYAAAWLDVLARDERAATAFEIEPLRTGGLDSVSEPVAIPELIESRDFVWRRTLRVALRGSGAVLEALQRVGRAPLKRVLEEIGGDDPFAAYLRMLDAGLLRVVAPWGYAERHALRALAARLASAVPDHPAAALLAEVVVEARAVTGLTGRERGRRRAALRDRADQALAAWGVAPGHRRFEVYVDAAPAIAIPGPSPELEAEIQRFTASVRRSTIRSPAYEALVAALVDRCGPGGTIDDPWRWLLAAGADEQLQESLFARPSAARAPASRPLGRSMPPVTAAVAFQVVHGDEPLIVINQLHSGQGGLVSRFGALHDGLRPLLAKRARRLARGALAVEFVPSWEVNGMQAAAAGTLPRLSLPVDAPVTEDRVAAIDFTQLRLRHDPATESIELLTEDAMPVVPFYLGLVPAHLLSGPERILAVLADPWQLPRVGAPTVAALADLDRVVRRPRRVSGRIVLRRAVWTVPTALLPALDGDDAELLHKIGCWRRAQGIPAQVFVRLVRVRPVLDPVGHKPVPIDLRSPYSLSLLLATLADARGRDELRGVEITEALPAPHEFARASDGSLRAVEHVVLSEDEDEVGIAAAVIGERGRR</sequence>
<evidence type="ECO:0000313" key="2">
    <source>
        <dbReference type="Proteomes" id="UP000237881"/>
    </source>
</evidence>
<gene>
    <name evidence="1" type="ORF">C5C04_03360</name>
</gene>
<dbReference type="AlphaFoldDB" id="A0ABD6WBH1"/>
<dbReference type="Proteomes" id="UP000237881">
    <property type="component" value="Unassembled WGS sequence"/>
</dbReference>
<comment type="caution">
    <text evidence="1">The sequence shown here is derived from an EMBL/GenBank/DDBJ whole genome shotgun (WGS) entry which is preliminary data.</text>
</comment>
<proteinExistence type="predicted"/>
<evidence type="ECO:0008006" key="3">
    <source>
        <dbReference type="Google" id="ProtNLM"/>
    </source>
</evidence>